<dbReference type="InterPro" id="IPR008584">
    <property type="entry name" value="CXXC_Zn-binding_euk"/>
</dbReference>
<keyword evidence="5" id="KW-1185">Reference proteome</keyword>
<dbReference type="Pfam" id="PF05907">
    <property type="entry name" value="CXXC_Zn-b_euk"/>
    <property type="match status" value="1"/>
</dbReference>
<evidence type="ECO:0000256" key="1">
    <source>
        <dbReference type="ARBA" id="ARBA00007818"/>
    </source>
</evidence>
<evidence type="ECO:0000256" key="3">
    <source>
        <dbReference type="ARBA" id="ARBA00022833"/>
    </source>
</evidence>
<evidence type="ECO:0000313" key="5">
    <source>
        <dbReference type="Proteomes" id="UP001217754"/>
    </source>
</evidence>
<dbReference type="Proteomes" id="UP001217754">
    <property type="component" value="Chromosome 8"/>
</dbReference>
<evidence type="ECO:0000313" key="4">
    <source>
        <dbReference type="EMBL" id="WFD40835.1"/>
    </source>
</evidence>
<dbReference type="RefSeq" id="XP_060123732.1">
    <property type="nucleotide sequence ID" value="XM_060267749.1"/>
</dbReference>
<evidence type="ECO:0000256" key="2">
    <source>
        <dbReference type="ARBA" id="ARBA00022723"/>
    </source>
</evidence>
<dbReference type="SUPFAM" id="SSF141678">
    <property type="entry name" value="MAL13P1.257-like"/>
    <property type="match status" value="1"/>
</dbReference>
<keyword evidence="2" id="KW-0479">Metal-binding</keyword>
<dbReference type="GeneID" id="85227477"/>
<dbReference type="GO" id="GO:0008270">
    <property type="term" value="F:zinc ion binding"/>
    <property type="evidence" value="ECO:0007669"/>
    <property type="project" value="TreeGrafter"/>
</dbReference>
<sequence length="182" mass="20082">MPTLALQLKGDFQNVTRLVPTGGVDAALLLNLECNSCREQHPNAVALEPSNVDEMQKSRGEANLVINCPACRRENSATFIVKKPGSKDEGKLGEVSPWSEVAADDGAPEWHTICSLDFRGITPLDPSIDRVLPDDATWTCYGTESNTPFTDVQFEEGEWHDYDDKASDEVGITDVAFRWQKV</sequence>
<keyword evidence="3" id="KW-0862">Zinc</keyword>
<organism evidence="4 5">
    <name type="scientific">Malassezia japonica</name>
    <dbReference type="NCBI Taxonomy" id="223818"/>
    <lineage>
        <taxon>Eukaryota</taxon>
        <taxon>Fungi</taxon>
        <taxon>Dikarya</taxon>
        <taxon>Basidiomycota</taxon>
        <taxon>Ustilaginomycotina</taxon>
        <taxon>Malasseziomycetes</taxon>
        <taxon>Malasseziales</taxon>
        <taxon>Malasseziaceae</taxon>
        <taxon>Malassezia</taxon>
    </lineage>
</organism>
<accession>A0AAF0F4U0</accession>
<dbReference type="AlphaFoldDB" id="A0AAF0F4U0"/>
<proteinExistence type="inferred from homology"/>
<dbReference type="PANTHER" id="PTHR12857:SF0">
    <property type="entry name" value="CXXC MOTIF CONTAINING ZINC BINDING PROTEIN"/>
    <property type="match status" value="1"/>
</dbReference>
<protein>
    <submittedName>
        <fullName evidence="4">Uncharacterized protein</fullName>
    </submittedName>
</protein>
<dbReference type="PANTHER" id="PTHR12857">
    <property type="entry name" value="CXXC MOTIF CONTAINING ZINC BINDING PROTEIN"/>
    <property type="match status" value="1"/>
</dbReference>
<dbReference type="EMBL" id="CP119965">
    <property type="protein sequence ID" value="WFD40835.1"/>
    <property type="molecule type" value="Genomic_DNA"/>
</dbReference>
<name>A0AAF0F4U0_9BASI</name>
<comment type="similarity">
    <text evidence="1">Belongs to the UPF0587 family.</text>
</comment>
<gene>
    <name evidence="4" type="ORF">MJAP1_003826</name>
</gene>
<reference evidence="4" key="1">
    <citation type="submission" date="2023-03" db="EMBL/GenBank/DDBJ databases">
        <title>Mating type loci evolution in Malassezia.</title>
        <authorList>
            <person name="Coelho M.A."/>
        </authorList>
    </citation>
    <scope>NUCLEOTIDE SEQUENCE</scope>
    <source>
        <strain evidence="4">CBS 9431</strain>
    </source>
</reference>